<keyword evidence="6 10" id="KW-0238">DNA-binding</keyword>
<dbReference type="Gene3D" id="6.10.250.690">
    <property type="match status" value="1"/>
</dbReference>
<name>A0A849L4G7_9RHOB</name>
<dbReference type="GO" id="GO:0000976">
    <property type="term" value="F:transcription cis-regulatory region binding"/>
    <property type="evidence" value="ECO:0007669"/>
    <property type="project" value="TreeGrafter"/>
</dbReference>
<dbReference type="Pfam" id="PF00072">
    <property type="entry name" value="Response_reg"/>
    <property type="match status" value="1"/>
</dbReference>
<dbReference type="FunFam" id="1.10.10.10:FF:000099">
    <property type="entry name" value="Two-component system response regulator TorR"/>
    <property type="match status" value="1"/>
</dbReference>
<dbReference type="Gene3D" id="3.40.50.2300">
    <property type="match status" value="1"/>
</dbReference>
<comment type="caution">
    <text evidence="13">The sequence shown here is derived from an EMBL/GenBank/DDBJ whole genome shotgun (WGS) entry which is preliminary data.</text>
</comment>
<keyword evidence="3 9" id="KW-0597">Phosphoprotein</keyword>
<feature type="domain" description="OmpR/PhoB-type" evidence="12">
    <location>
        <begin position="154"/>
        <end position="254"/>
    </location>
</feature>
<dbReference type="InterPro" id="IPR001789">
    <property type="entry name" value="Sig_transdc_resp-reg_receiver"/>
</dbReference>
<organism evidence="13 14">
    <name type="scientific">Halovulum dunhuangense</name>
    <dbReference type="NCBI Taxonomy" id="1505036"/>
    <lineage>
        <taxon>Bacteria</taxon>
        <taxon>Pseudomonadati</taxon>
        <taxon>Pseudomonadota</taxon>
        <taxon>Alphaproteobacteria</taxon>
        <taxon>Rhodobacterales</taxon>
        <taxon>Paracoccaceae</taxon>
        <taxon>Halovulum</taxon>
    </lineage>
</organism>
<evidence type="ECO:0000256" key="4">
    <source>
        <dbReference type="ARBA" id="ARBA00023012"/>
    </source>
</evidence>
<dbReference type="SMART" id="SM00862">
    <property type="entry name" value="Trans_reg_C"/>
    <property type="match status" value="1"/>
</dbReference>
<evidence type="ECO:0000256" key="6">
    <source>
        <dbReference type="ARBA" id="ARBA00023125"/>
    </source>
</evidence>
<feature type="modified residue" description="4-aspartylphosphate" evidence="9">
    <location>
        <position position="70"/>
    </location>
</feature>
<evidence type="ECO:0000256" key="3">
    <source>
        <dbReference type="ARBA" id="ARBA00022553"/>
    </source>
</evidence>
<dbReference type="GO" id="GO:0005829">
    <property type="term" value="C:cytosol"/>
    <property type="evidence" value="ECO:0007669"/>
    <property type="project" value="TreeGrafter"/>
</dbReference>
<evidence type="ECO:0000259" key="12">
    <source>
        <dbReference type="PROSITE" id="PS51755"/>
    </source>
</evidence>
<dbReference type="Pfam" id="PF00486">
    <property type="entry name" value="Trans_reg_C"/>
    <property type="match status" value="1"/>
</dbReference>
<keyword evidence="7" id="KW-0804">Transcription</keyword>
<evidence type="ECO:0000256" key="1">
    <source>
        <dbReference type="ARBA" id="ARBA00004496"/>
    </source>
</evidence>
<comment type="subcellular location">
    <subcellularLocation>
        <location evidence="1">Cytoplasm</location>
    </subcellularLocation>
</comment>
<dbReference type="PROSITE" id="PS50110">
    <property type="entry name" value="RESPONSE_REGULATORY"/>
    <property type="match status" value="1"/>
</dbReference>
<dbReference type="SMART" id="SM00448">
    <property type="entry name" value="REC"/>
    <property type="match status" value="1"/>
</dbReference>
<dbReference type="PANTHER" id="PTHR48111">
    <property type="entry name" value="REGULATOR OF RPOS"/>
    <property type="match status" value="1"/>
</dbReference>
<evidence type="ECO:0000256" key="5">
    <source>
        <dbReference type="ARBA" id="ARBA00023015"/>
    </source>
</evidence>
<reference evidence="13 14" key="1">
    <citation type="submission" date="2020-05" db="EMBL/GenBank/DDBJ databases">
        <title>Gimesia benthica sp. nov., a novel planctomycete isolated from a deep-sea water sample of the Northwest Indian Ocean.</title>
        <authorList>
            <person name="Wang J."/>
            <person name="Ruan C."/>
            <person name="Song L."/>
            <person name="Zhu Y."/>
            <person name="Li A."/>
            <person name="Zheng X."/>
            <person name="Wang L."/>
            <person name="Lu Z."/>
            <person name="Huang Y."/>
            <person name="Du W."/>
            <person name="Zhou Y."/>
            <person name="Huang L."/>
            <person name="Dai X."/>
        </authorList>
    </citation>
    <scope>NUCLEOTIDE SEQUENCE [LARGE SCALE GENOMIC DNA]</scope>
    <source>
        <strain evidence="13 14">YYQ-30</strain>
    </source>
</reference>
<evidence type="ECO:0000259" key="11">
    <source>
        <dbReference type="PROSITE" id="PS50110"/>
    </source>
</evidence>
<proteinExistence type="predicted"/>
<evidence type="ECO:0000256" key="8">
    <source>
        <dbReference type="ARBA" id="ARBA00067337"/>
    </source>
</evidence>
<keyword evidence="5" id="KW-0805">Transcription regulation</keyword>
<dbReference type="InterPro" id="IPR001867">
    <property type="entry name" value="OmpR/PhoB-type_DNA-bd"/>
</dbReference>
<dbReference type="EMBL" id="JABFBC010000002">
    <property type="protein sequence ID" value="NNU81153.1"/>
    <property type="molecule type" value="Genomic_DNA"/>
</dbReference>
<evidence type="ECO:0000256" key="7">
    <source>
        <dbReference type="ARBA" id="ARBA00023163"/>
    </source>
</evidence>
<feature type="domain" description="Response regulatory" evidence="11">
    <location>
        <begin position="21"/>
        <end position="134"/>
    </location>
</feature>
<dbReference type="GO" id="GO:0006355">
    <property type="term" value="P:regulation of DNA-templated transcription"/>
    <property type="evidence" value="ECO:0007669"/>
    <property type="project" value="InterPro"/>
</dbReference>
<dbReference type="PANTHER" id="PTHR48111:SF4">
    <property type="entry name" value="DNA-BINDING DUAL TRANSCRIPTIONAL REGULATOR OMPR"/>
    <property type="match status" value="1"/>
</dbReference>
<dbReference type="InterPro" id="IPR011006">
    <property type="entry name" value="CheY-like_superfamily"/>
</dbReference>
<evidence type="ECO:0000256" key="2">
    <source>
        <dbReference type="ARBA" id="ARBA00022490"/>
    </source>
</evidence>
<accession>A0A849L4G7</accession>
<dbReference type="GO" id="GO:0000156">
    <property type="term" value="F:phosphorelay response regulator activity"/>
    <property type="evidence" value="ECO:0007669"/>
    <property type="project" value="TreeGrafter"/>
</dbReference>
<dbReference type="SUPFAM" id="SSF52172">
    <property type="entry name" value="CheY-like"/>
    <property type="match status" value="1"/>
</dbReference>
<feature type="DNA-binding region" description="OmpR/PhoB-type" evidence="10">
    <location>
        <begin position="154"/>
        <end position="254"/>
    </location>
</feature>
<dbReference type="Proteomes" id="UP000572377">
    <property type="component" value="Unassembled WGS sequence"/>
</dbReference>
<evidence type="ECO:0000256" key="9">
    <source>
        <dbReference type="PROSITE-ProRule" id="PRU00169"/>
    </source>
</evidence>
<dbReference type="InterPro" id="IPR016032">
    <property type="entry name" value="Sig_transdc_resp-reg_C-effctor"/>
</dbReference>
<sequence>MSISDHGPNWGHQGKNVAATRVLVVDDDVKVRRLLRQALESEGFAVVEAADADGVAAALDAREFDLVTLDLTLGNDNGFEIARAIRRKSAVPIIIVSAKTDLIDKVVGLEIGADDFITKPFHMREVVARVRAVLRRSQTAPSPPPLRLVPAQAGPCYAFSGFKAWIDRFELRDQQGRVVDLTSGDFRLLRVFLEHPGRILSRERIMDLLNGTGWSPLDRTVDNQVARLRKKIEEDPSNPRLIKTVRGIGYTFSAPVDLC</sequence>
<gene>
    <name evidence="13" type="ORF">HMH01_11975</name>
</gene>
<evidence type="ECO:0000313" key="13">
    <source>
        <dbReference type="EMBL" id="NNU81153.1"/>
    </source>
</evidence>
<evidence type="ECO:0000256" key="10">
    <source>
        <dbReference type="PROSITE-ProRule" id="PRU01091"/>
    </source>
</evidence>
<dbReference type="PROSITE" id="PS51755">
    <property type="entry name" value="OMPR_PHOB"/>
    <property type="match status" value="1"/>
</dbReference>
<dbReference type="GO" id="GO:0032993">
    <property type="term" value="C:protein-DNA complex"/>
    <property type="evidence" value="ECO:0007669"/>
    <property type="project" value="TreeGrafter"/>
</dbReference>
<keyword evidence="2" id="KW-0963">Cytoplasm</keyword>
<dbReference type="CDD" id="cd00383">
    <property type="entry name" value="trans_reg_C"/>
    <property type="match status" value="1"/>
</dbReference>
<dbReference type="SUPFAM" id="SSF46894">
    <property type="entry name" value="C-terminal effector domain of the bipartite response regulators"/>
    <property type="match status" value="1"/>
</dbReference>
<dbReference type="InterPro" id="IPR036388">
    <property type="entry name" value="WH-like_DNA-bd_sf"/>
</dbReference>
<keyword evidence="14" id="KW-1185">Reference proteome</keyword>
<protein>
    <recommendedName>
        <fullName evidence="8">Regulatory protein VirG</fullName>
    </recommendedName>
</protein>
<dbReference type="Gene3D" id="1.10.10.10">
    <property type="entry name" value="Winged helix-like DNA-binding domain superfamily/Winged helix DNA-binding domain"/>
    <property type="match status" value="1"/>
</dbReference>
<dbReference type="AlphaFoldDB" id="A0A849L4G7"/>
<evidence type="ECO:0000313" key="14">
    <source>
        <dbReference type="Proteomes" id="UP000572377"/>
    </source>
</evidence>
<dbReference type="InterPro" id="IPR039420">
    <property type="entry name" value="WalR-like"/>
</dbReference>
<keyword evidence="4" id="KW-0902">Two-component regulatory system</keyword>